<proteinExistence type="predicted"/>
<dbReference type="Proteomes" id="UP000538666">
    <property type="component" value="Unassembled WGS sequence"/>
</dbReference>
<evidence type="ECO:0000313" key="1">
    <source>
        <dbReference type="EMBL" id="MBB6145489.1"/>
    </source>
</evidence>
<name>A0A841K0K4_9BACT</name>
<dbReference type="OrthoDB" id="122640at2"/>
<comment type="caution">
    <text evidence="1">The sequence shown here is derived from an EMBL/GenBank/DDBJ whole genome shotgun (WGS) entry which is preliminary data.</text>
</comment>
<protein>
    <submittedName>
        <fullName evidence="1">RNase P/RNase MRP subunit p29</fullName>
    </submittedName>
</protein>
<reference evidence="1 2" key="1">
    <citation type="submission" date="2020-08" db="EMBL/GenBank/DDBJ databases">
        <title>Genomic Encyclopedia of Type Strains, Phase IV (KMG-IV): sequencing the most valuable type-strain genomes for metagenomic binning, comparative biology and taxonomic classification.</title>
        <authorList>
            <person name="Goeker M."/>
        </authorList>
    </citation>
    <scope>NUCLEOTIDE SEQUENCE [LARGE SCALE GENOMIC DNA]</scope>
    <source>
        <strain evidence="1 2">DSM 103733</strain>
    </source>
</reference>
<keyword evidence="2" id="KW-1185">Reference proteome</keyword>
<dbReference type="RefSeq" id="WP_050060568.1">
    <property type="nucleotide sequence ID" value="NZ_JACHEK010000007.1"/>
</dbReference>
<evidence type="ECO:0000313" key="2">
    <source>
        <dbReference type="Proteomes" id="UP000538666"/>
    </source>
</evidence>
<accession>A0A841K0K4</accession>
<dbReference type="AlphaFoldDB" id="A0A841K0K4"/>
<dbReference type="EMBL" id="JACHEK010000007">
    <property type="protein sequence ID" value="MBB6145489.1"/>
    <property type="molecule type" value="Genomic_DNA"/>
</dbReference>
<sequence>MLAKKTSKNQITLPKNVVTHFSGVEYFDVSTDGECIVLRPLQRSRADEVRARLEQLGIDEQDVTAAVLWARKGK</sequence>
<organism evidence="1 2">
    <name type="scientific">Silvibacterium bohemicum</name>
    <dbReference type="NCBI Taxonomy" id="1577686"/>
    <lineage>
        <taxon>Bacteria</taxon>
        <taxon>Pseudomonadati</taxon>
        <taxon>Acidobacteriota</taxon>
        <taxon>Terriglobia</taxon>
        <taxon>Terriglobales</taxon>
        <taxon>Acidobacteriaceae</taxon>
        <taxon>Silvibacterium</taxon>
    </lineage>
</organism>
<gene>
    <name evidence="1" type="ORF">HNQ77_003450</name>
</gene>